<gene>
    <name evidence="1" type="ORF">ACFFTL_36800</name>
</gene>
<evidence type="ECO:0000313" key="2">
    <source>
        <dbReference type="Proteomes" id="UP001589710"/>
    </source>
</evidence>
<accession>A0ABV5RIL2</accession>
<dbReference type="RefSeq" id="WP_345519795.1">
    <property type="nucleotide sequence ID" value="NZ_BAAAXD010000055.1"/>
</dbReference>
<reference evidence="1 2" key="1">
    <citation type="submission" date="2024-09" db="EMBL/GenBank/DDBJ databases">
        <authorList>
            <person name="Sun Q."/>
            <person name="Mori K."/>
        </authorList>
    </citation>
    <scope>NUCLEOTIDE SEQUENCE [LARGE SCALE GENOMIC DNA]</scope>
    <source>
        <strain evidence="1 2">JCM 3331</strain>
    </source>
</reference>
<name>A0ABV5RIL2_9ACTN</name>
<evidence type="ECO:0008006" key="3">
    <source>
        <dbReference type="Google" id="ProtNLM"/>
    </source>
</evidence>
<dbReference type="EMBL" id="JBHMCG010000151">
    <property type="protein sequence ID" value="MFB9577693.1"/>
    <property type="molecule type" value="Genomic_DNA"/>
</dbReference>
<keyword evidence="2" id="KW-1185">Reference proteome</keyword>
<organism evidence="1 2">
    <name type="scientific">Streptomyces yanii</name>
    <dbReference type="NCBI Taxonomy" id="78510"/>
    <lineage>
        <taxon>Bacteria</taxon>
        <taxon>Bacillati</taxon>
        <taxon>Actinomycetota</taxon>
        <taxon>Actinomycetes</taxon>
        <taxon>Kitasatosporales</taxon>
        <taxon>Streptomycetaceae</taxon>
        <taxon>Streptomyces</taxon>
    </lineage>
</organism>
<proteinExistence type="predicted"/>
<dbReference type="Proteomes" id="UP001589710">
    <property type="component" value="Unassembled WGS sequence"/>
</dbReference>
<sequence>MSEVYAFIEAEKTTHHVALLGRLLKVARSSFYAWLAGEQARADRRAANDALAHKITVMPLPGAPARTLEQLKARGTPIERHPADQL</sequence>
<protein>
    <recommendedName>
        <fullName evidence="3">IS3 family transposase</fullName>
    </recommendedName>
</protein>
<evidence type="ECO:0000313" key="1">
    <source>
        <dbReference type="EMBL" id="MFB9577693.1"/>
    </source>
</evidence>
<comment type="caution">
    <text evidence="1">The sequence shown here is derived from an EMBL/GenBank/DDBJ whole genome shotgun (WGS) entry which is preliminary data.</text>
</comment>